<keyword evidence="3 7" id="KW-0479">Metal-binding</keyword>
<evidence type="ECO:0000256" key="2">
    <source>
        <dbReference type="ARBA" id="ARBA00022670"/>
    </source>
</evidence>
<feature type="binding site" evidence="7">
    <location>
        <position position="69"/>
    </location>
    <ligand>
        <name>Ca(2+)</name>
        <dbReference type="ChEBI" id="CHEBI:29108"/>
        <label>3</label>
    </ligand>
</feature>
<dbReference type="PANTHER" id="PTHR10201">
    <property type="entry name" value="MATRIX METALLOPROTEINASE"/>
    <property type="match status" value="1"/>
</dbReference>
<dbReference type="InterPro" id="IPR024079">
    <property type="entry name" value="MetalloPept_cat_dom_sf"/>
</dbReference>
<evidence type="ECO:0000256" key="7">
    <source>
        <dbReference type="PIRSR" id="PIRSR621190-2"/>
    </source>
</evidence>
<evidence type="ECO:0000313" key="11">
    <source>
        <dbReference type="WBParaSite" id="EVEC_0000142101-mRNA-1"/>
    </source>
</evidence>
<dbReference type="GO" id="GO:0030574">
    <property type="term" value="P:collagen catabolic process"/>
    <property type="evidence" value="ECO:0007669"/>
    <property type="project" value="TreeGrafter"/>
</dbReference>
<feature type="binding site" evidence="7">
    <location>
        <position position="63"/>
    </location>
    <ligand>
        <name>Zn(2+)</name>
        <dbReference type="ChEBI" id="CHEBI:29105"/>
        <label>1</label>
    </ligand>
</feature>
<dbReference type="PANTHER" id="PTHR10201:SF310">
    <property type="entry name" value="MMP-LIKE PROTEIN"/>
    <property type="match status" value="1"/>
</dbReference>
<keyword evidence="7" id="KW-0106">Calcium</keyword>
<feature type="binding site" evidence="7">
    <location>
        <position position="76"/>
    </location>
    <ligand>
        <name>Zn(2+)</name>
        <dbReference type="ChEBI" id="CHEBI:29105"/>
        <label>1</label>
    </ligand>
</feature>
<dbReference type="AlphaFoldDB" id="A0A0N4UVF5"/>
<keyword evidence="10" id="KW-1185">Reference proteome</keyword>
<dbReference type="InterPro" id="IPR021190">
    <property type="entry name" value="Pept_M10A"/>
</dbReference>
<feature type="binding site" evidence="7">
    <location>
        <position position="68"/>
    </location>
    <ligand>
        <name>Ca(2+)</name>
        <dbReference type="ChEBI" id="CHEBI:29108"/>
        <label>3</label>
    </ligand>
</feature>
<dbReference type="STRING" id="51028.A0A0N4UVF5"/>
<feature type="domain" description="Peptidase metallopeptidase" evidence="8">
    <location>
        <begin position="6"/>
        <end position="154"/>
    </location>
</feature>
<dbReference type="InterPro" id="IPR006026">
    <property type="entry name" value="Peptidase_Metallo"/>
</dbReference>
<reference evidence="9 10" key="2">
    <citation type="submission" date="2018-10" db="EMBL/GenBank/DDBJ databases">
        <authorList>
            <consortium name="Pathogen Informatics"/>
        </authorList>
    </citation>
    <scope>NUCLEOTIDE SEQUENCE [LARGE SCALE GENOMIC DNA]</scope>
</reference>
<dbReference type="EMBL" id="UXUI01007172">
    <property type="protein sequence ID" value="VDD85986.1"/>
    <property type="molecule type" value="Genomic_DNA"/>
</dbReference>
<dbReference type="GO" id="GO:0008270">
    <property type="term" value="F:zinc ion binding"/>
    <property type="evidence" value="ECO:0007669"/>
    <property type="project" value="InterPro"/>
</dbReference>
<dbReference type="InterPro" id="IPR001818">
    <property type="entry name" value="Pept_M10_metallopeptidase"/>
</dbReference>
<dbReference type="CDD" id="cd04278">
    <property type="entry name" value="ZnMc_MMP"/>
    <property type="match status" value="1"/>
</dbReference>
<comment type="similarity">
    <text evidence="1">Belongs to the peptidase M10A family.</text>
</comment>
<feature type="binding site" evidence="7">
    <location>
        <position position="113"/>
    </location>
    <ligand>
        <name>Zn(2+)</name>
        <dbReference type="ChEBI" id="CHEBI:29105"/>
        <label>2</label>
        <note>catalytic</note>
    </ligand>
</feature>
<accession>A0A0N4UVF5</accession>
<name>A0A0N4UVF5_ENTVE</name>
<dbReference type="InterPro" id="IPR033739">
    <property type="entry name" value="M10A_MMP"/>
</dbReference>
<dbReference type="GO" id="GO:0006508">
    <property type="term" value="P:proteolysis"/>
    <property type="evidence" value="ECO:0007669"/>
    <property type="project" value="UniProtKB-KW"/>
</dbReference>
<evidence type="ECO:0000313" key="9">
    <source>
        <dbReference type="EMBL" id="VDD85986.1"/>
    </source>
</evidence>
<dbReference type="GO" id="GO:0004222">
    <property type="term" value="F:metalloendopeptidase activity"/>
    <property type="evidence" value="ECO:0007669"/>
    <property type="project" value="InterPro"/>
</dbReference>
<evidence type="ECO:0000256" key="3">
    <source>
        <dbReference type="ARBA" id="ARBA00022723"/>
    </source>
</evidence>
<feature type="binding site" evidence="7">
    <location>
        <position position="91"/>
    </location>
    <ligand>
        <name>Ca(2+)</name>
        <dbReference type="ChEBI" id="CHEBI:29108"/>
        <label>1</label>
    </ligand>
</feature>
<feature type="binding site" evidence="7">
    <location>
        <position position="119"/>
    </location>
    <ligand>
        <name>Zn(2+)</name>
        <dbReference type="ChEBI" id="CHEBI:29105"/>
        <label>2</label>
        <note>catalytic</note>
    </ligand>
</feature>
<dbReference type="SMART" id="SM00235">
    <property type="entry name" value="ZnMc"/>
    <property type="match status" value="1"/>
</dbReference>
<dbReference type="Proteomes" id="UP000274131">
    <property type="component" value="Unassembled WGS sequence"/>
</dbReference>
<evidence type="ECO:0000256" key="1">
    <source>
        <dbReference type="ARBA" id="ARBA00010370"/>
    </source>
</evidence>
<evidence type="ECO:0000259" key="8">
    <source>
        <dbReference type="SMART" id="SM00235"/>
    </source>
</evidence>
<dbReference type="GO" id="GO:0030198">
    <property type="term" value="P:extracellular matrix organization"/>
    <property type="evidence" value="ECO:0007669"/>
    <property type="project" value="TreeGrafter"/>
</dbReference>
<evidence type="ECO:0000256" key="6">
    <source>
        <dbReference type="PIRSR" id="PIRSR621190-1"/>
    </source>
</evidence>
<feature type="binding site" evidence="7">
    <location>
        <position position="51"/>
    </location>
    <ligand>
        <name>Ca(2+)</name>
        <dbReference type="ChEBI" id="CHEBI:29108"/>
        <label>2</label>
    </ligand>
</feature>
<evidence type="ECO:0000313" key="10">
    <source>
        <dbReference type="Proteomes" id="UP000274131"/>
    </source>
</evidence>
<reference evidence="11" key="1">
    <citation type="submission" date="2017-02" db="UniProtKB">
        <authorList>
            <consortium name="WormBaseParasite"/>
        </authorList>
    </citation>
    <scope>IDENTIFICATION</scope>
</reference>
<keyword evidence="4" id="KW-0378">Hydrolase</keyword>
<dbReference type="OrthoDB" id="406838at2759"/>
<keyword evidence="2" id="KW-0645">Protease</keyword>
<comment type="cofactor">
    <cofactor evidence="7">
        <name>Ca(2+)</name>
        <dbReference type="ChEBI" id="CHEBI:29108"/>
    </cofactor>
    <text evidence="7">Can bind about 5 Ca(2+) ions per subunit.</text>
</comment>
<gene>
    <name evidence="9" type="ORF">EVEC_LOCUS1129</name>
</gene>
<protein>
    <submittedName>
        <fullName evidence="11">ZnMc domain-containing protein</fullName>
    </submittedName>
</protein>
<evidence type="ECO:0000256" key="4">
    <source>
        <dbReference type="ARBA" id="ARBA00022801"/>
    </source>
</evidence>
<feature type="binding site" evidence="7">
    <location>
        <position position="86"/>
    </location>
    <ligand>
        <name>Zn(2+)</name>
        <dbReference type="ChEBI" id="CHEBI:29105"/>
        <label>1</label>
    </ligand>
</feature>
<dbReference type="Pfam" id="PF00413">
    <property type="entry name" value="Peptidase_M10"/>
    <property type="match status" value="1"/>
</dbReference>
<dbReference type="SUPFAM" id="SSF55486">
    <property type="entry name" value="Metalloproteases ('zincins'), catalytic domain"/>
    <property type="match status" value="1"/>
</dbReference>
<comment type="cofactor">
    <cofactor evidence="7">
        <name>Zn(2+)</name>
        <dbReference type="ChEBI" id="CHEBI:29105"/>
    </cofactor>
    <text evidence="7">Binds 2 Zn(2+) ions per subunit.</text>
</comment>
<proteinExistence type="inferred from homology"/>
<dbReference type="WBParaSite" id="EVEC_0000142101-mRNA-1">
    <property type="protein sequence ID" value="EVEC_0000142101-mRNA-1"/>
    <property type="gene ID" value="EVEC_0000142101"/>
</dbReference>
<feature type="binding site" evidence="7">
    <location>
        <position position="91"/>
    </location>
    <ligand>
        <name>Ca(2+)</name>
        <dbReference type="ChEBI" id="CHEBI:29108"/>
        <label>3</label>
    </ligand>
</feature>
<feature type="binding site" evidence="7">
    <location>
        <position position="61"/>
    </location>
    <ligand>
        <name>Zn(2+)</name>
        <dbReference type="ChEBI" id="CHEBI:29105"/>
        <label>1</label>
    </ligand>
</feature>
<sequence>MQKRTFHLTAPNTTDYKCFISNRNSLRKAFELWESASSLRFVEKPDDEKTDVEISFARKVHGDKMPFDGKYGIIAHAFYPTDGHLHFDADEMWTFNSNQGINFYQTAVHEIGHLIGLEHSTDERAVMYPANKPYSAAFTLADDDIRGVRKLYSTFPNINVNINNINKSQNIEQHNETV</sequence>
<feature type="binding site" evidence="7">
    <location>
        <position position="88"/>
    </location>
    <ligand>
        <name>Ca(2+)</name>
        <dbReference type="ChEBI" id="CHEBI:29108"/>
        <label>3</label>
    </ligand>
</feature>
<dbReference type="Gene3D" id="3.40.390.10">
    <property type="entry name" value="Collagenase (Catalytic Domain)"/>
    <property type="match status" value="1"/>
</dbReference>
<feature type="active site" evidence="6">
    <location>
        <position position="110"/>
    </location>
</feature>
<keyword evidence="5 7" id="KW-0862">Zinc</keyword>
<feature type="binding site" evidence="7">
    <location>
        <position position="127"/>
    </location>
    <ligand>
        <name>Zn(2+)</name>
        <dbReference type="ChEBI" id="CHEBI:29105"/>
        <label>2</label>
        <note>catalytic</note>
    </ligand>
</feature>
<evidence type="ECO:0000256" key="5">
    <source>
        <dbReference type="ARBA" id="ARBA00022833"/>
    </source>
</evidence>
<feature type="binding site" evidence="7">
    <location>
        <position position="109"/>
    </location>
    <ligand>
        <name>Zn(2+)</name>
        <dbReference type="ChEBI" id="CHEBI:29105"/>
        <label>2</label>
        <note>catalytic</note>
    </ligand>
</feature>
<dbReference type="GO" id="GO:0031012">
    <property type="term" value="C:extracellular matrix"/>
    <property type="evidence" value="ECO:0007669"/>
    <property type="project" value="InterPro"/>
</dbReference>
<dbReference type="PRINTS" id="PR00138">
    <property type="entry name" value="MATRIXIN"/>
</dbReference>
<organism evidence="11">
    <name type="scientific">Enterobius vermicularis</name>
    <name type="common">Human pinworm</name>
    <dbReference type="NCBI Taxonomy" id="51028"/>
    <lineage>
        <taxon>Eukaryota</taxon>
        <taxon>Metazoa</taxon>
        <taxon>Ecdysozoa</taxon>
        <taxon>Nematoda</taxon>
        <taxon>Chromadorea</taxon>
        <taxon>Rhabditida</taxon>
        <taxon>Spirurina</taxon>
        <taxon>Oxyuridomorpha</taxon>
        <taxon>Oxyuroidea</taxon>
        <taxon>Oxyuridae</taxon>
        <taxon>Enterobius</taxon>
    </lineage>
</organism>